<dbReference type="Proteomes" id="UP000265520">
    <property type="component" value="Unassembled WGS sequence"/>
</dbReference>
<accession>A0A392RMT6</accession>
<protein>
    <submittedName>
        <fullName evidence="1">Uncharacterized protein</fullName>
    </submittedName>
</protein>
<name>A0A392RMT6_9FABA</name>
<evidence type="ECO:0000313" key="1">
    <source>
        <dbReference type="EMBL" id="MCI37933.1"/>
    </source>
</evidence>
<dbReference type="EMBL" id="LXQA010250040">
    <property type="protein sequence ID" value="MCI37933.1"/>
    <property type="molecule type" value="Genomic_DNA"/>
</dbReference>
<feature type="non-terminal residue" evidence="1">
    <location>
        <position position="65"/>
    </location>
</feature>
<keyword evidence="2" id="KW-1185">Reference proteome</keyword>
<comment type="caution">
    <text evidence="1">The sequence shown here is derived from an EMBL/GenBank/DDBJ whole genome shotgun (WGS) entry which is preliminary data.</text>
</comment>
<dbReference type="AlphaFoldDB" id="A0A392RMT6"/>
<sequence>MRFLVPARRAGVYGALRRSFRNSRIHLWHWRVAQPGWARRAVEEEPLEVARRAGWVGAARRFKNS</sequence>
<proteinExistence type="predicted"/>
<reference evidence="1 2" key="1">
    <citation type="journal article" date="2018" name="Front. Plant Sci.">
        <title>Red Clover (Trifolium pratense) and Zigzag Clover (T. medium) - A Picture of Genomic Similarities and Differences.</title>
        <authorList>
            <person name="Dluhosova J."/>
            <person name="Istvanek J."/>
            <person name="Nedelnik J."/>
            <person name="Repkova J."/>
        </authorList>
    </citation>
    <scope>NUCLEOTIDE SEQUENCE [LARGE SCALE GENOMIC DNA]</scope>
    <source>
        <strain evidence="2">cv. 10/8</strain>
        <tissue evidence="1">Leaf</tissue>
    </source>
</reference>
<evidence type="ECO:0000313" key="2">
    <source>
        <dbReference type="Proteomes" id="UP000265520"/>
    </source>
</evidence>
<organism evidence="1 2">
    <name type="scientific">Trifolium medium</name>
    <dbReference type="NCBI Taxonomy" id="97028"/>
    <lineage>
        <taxon>Eukaryota</taxon>
        <taxon>Viridiplantae</taxon>
        <taxon>Streptophyta</taxon>
        <taxon>Embryophyta</taxon>
        <taxon>Tracheophyta</taxon>
        <taxon>Spermatophyta</taxon>
        <taxon>Magnoliopsida</taxon>
        <taxon>eudicotyledons</taxon>
        <taxon>Gunneridae</taxon>
        <taxon>Pentapetalae</taxon>
        <taxon>rosids</taxon>
        <taxon>fabids</taxon>
        <taxon>Fabales</taxon>
        <taxon>Fabaceae</taxon>
        <taxon>Papilionoideae</taxon>
        <taxon>50 kb inversion clade</taxon>
        <taxon>NPAAA clade</taxon>
        <taxon>Hologalegina</taxon>
        <taxon>IRL clade</taxon>
        <taxon>Trifolieae</taxon>
        <taxon>Trifolium</taxon>
    </lineage>
</organism>